<accession>A0A1M6ZLS2</accession>
<organism evidence="3 4">
    <name type="scientific">Bradyrhizobium lablabi</name>
    <dbReference type="NCBI Taxonomy" id="722472"/>
    <lineage>
        <taxon>Bacteria</taxon>
        <taxon>Pseudomonadati</taxon>
        <taxon>Pseudomonadota</taxon>
        <taxon>Alphaproteobacteria</taxon>
        <taxon>Hyphomicrobiales</taxon>
        <taxon>Nitrobacteraceae</taxon>
        <taxon>Bradyrhizobium</taxon>
    </lineage>
</organism>
<evidence type="ECO:0000313" key="3">
    <source>
        <dbReference type="EMBL" id="SHL31285.1"/>
    </source>
</evidence>
<proteinExistence type="predicted"/>
<feature type="coiled-coil region" evidence="1">
    <location>
        <begin position="225"/>
        <end position="255"/>
    </location>
</feature>
<evidence type="ECO:0000256" key="2">
    <source>
        <dbReference type="SAM" id="Phobius"/>
    </source>
</evidence>
<evidence type="ECO:0000256" key="1">
    <source>
        <dbReference type="SAM" id="Coils"/>
    </source>
</evidence>
<keyword evidence="2" id="KW-0472">Membrane</keyword>
<dbReference type="AlphaFoldDB" id="A0A1M6ZLS2"/>
<feature type="transmembrane region" description="Helical" evidence="2">
    <location>
        <begin position="12"/>
        <end position="31"/>
    </location>
</feature>
<sequence>MPSDPNATRVRIAFFLLVVITVAASVGVNSLTKLGKQQQSIAARETQETVQGVNDPNQIDEALRQHPANKSLQLIAATTKAANETSAAMDELTSEIEPPAISKNINLGAASRSDLEALRRDLKTAEANATSFIPRYAALLKTERDTMEKYALSLHLDKDTIGRFSQNLDKRHAEITAFTSRMLPARADYYRAYENYVAVLAGEFGTYRVVNGEFIFPLQRTVDRYNVAANAMTVAAKRIAQLEEERKNLSKAQQERWQQFVNGK</sequence>
<keyword evidence="2" id="KW-0812">Transmembrane</keyword>
<dbReference type="Proteomes" id="UP000189935">
    <property type="component" value="Chromosome I"/>
</dbReference>
<dbReference type="EMBL" id="LT670844">
    <property type="protein sequence ID" value="SHL31285.1"/>
    <property type="molecule type" value="Genomic_DNA"/>
</dbReference>
<evidence type="ECO:0000313" key="4">
    <source>
        <dbReference type="Proteomes" id="UP000189935"/>
    </source>
</evidence>
<dbReference type="RefSeq" id="WP_154071482.1">
    <property type="nucleotide sequence ID" value="NZ_LT670844.1"/>
</dbReference>
<keyword evidence="2" id="KW-1133">Transmembrane helix</keyword>
<keyword evidence="1" id="KW-0175">Coiled coil</keyword>
<dbReference type="OrthoDB" id="8223273at2"/>
<protein>
    <submittedName>
        <fullName evidence="3">Uncharacterized protein</fullName>
    </submittedName>
</protein>
<name>A0A1M6ZLS2_9BRAD</name>
<gene>
    <name evidence="3" type="ORF">SAMN05444159_5587</name>
</gene>
<reference evidence="3 4" key="1">
    <citation type="submission" date="2016-11" db="EMBL/GenBank/DDBJ databases">
        <authorList>
            <person name="Jaros S."/>
            <person name="Januszkiewicz K."/>
            <person name="Wedrychowicz H."/>
        </authorList>
    </citation>
    <scope>NUCLEOTIDE SEQUENCE [LARGE SCALE GENOMIC DNA]</scope>
    <source>
        <strain evidence="3 4">GAS499</strain>
    </source>
</reference>